<name>A0ABR9W8M1_9BACT</name>
<dbReference type="RefSeq" id="WP_194119556.1">
    <property type="nucleotide sequence ID" value="NZ_JACYGY010000001.1"/>
</dbReference>
<comment type="caution">
    <text evidence="1">The sequence shown here is derived from an EMBL/GenBank/DDBJ whole genome shotgun (WGS) entry which is preliminary data.</text>
</comment>
<proteinExistence type="predicted"/>
<protein>
    <recommendedName>
        <fullName evidence="3">Lipocalin-like domain-containing protein</fullName>
    </recommendedName>
</protein>
<evidence type="ECO:0008006" key="3">
    <source>
        <dbReference type="Google" id="ProtNLM"/>
    </source>
</evidence>
<keyword evidence="2" id="KW-1185">Reference proteome</keyword>
<dbReference type="EMBL" id="JACYGY010000001">
    <property type="protein sequence ID" value="MBE9461281.1"/>
    <property type="molecule type" value="Genomic_DNA"/>
</dbReference>
<reference evidence="2" key="1">
    <citation type="submission" date="2023-07" db="EMBL/GenBank/DDBJ databases">
        <title>Dyadobacter sp. nov 'subterranea' isolated from contaminted grondwater.</title>
        <authorList>
            <person name="Szabo I."/>
            <person name="Al-Omari J."/>
            <person name="Szerdahelyi S.G."/>
            <person name="Rado J."/>
        </authorList>
    </citation>
    <scope>NUCLEOTIDE SEQUENCE [LARGE SCALE GENOMIC DNA]</scope>
    <source>
        <strain evidence="2">UP-52</strain>
    </source>
</reference>
<organism evidence="1 2">
    <name type="scientific">Dyadobacter subterraneus</name>
    <dbReference type="NCBI Taxonomy" id="2773304"/>
    <lineage>
        <taxon>Bacteria</taxon>
        <taxon>Pseudomonadati</taxon>
        <taxon>Bacteroidota</taxon>
        <taxon>Cytophagia</taxon>
        <taxon>Cytophagales</taxon>
        <taxon>Spirosomataceae</taxon>
        <taxon>Dyadobacter</taxon>
    </lineage>
</organism>
<sequence>MRKLLVLCLIVFLVSCKDKDKDAVVDPDFAPGFVGSYSTTTIDGITTSVHDWDITSTEKNVLAIKYTKSSKITVSGTIVPLVQIYTLTAVKATAADSFTIDEVVDVDQTTAVALKQRLLGTATKVTNAAGNAQLNITLEFTNSVTGVKEQVYLEFKKKA</sequence>
<accession>A0ABR9W8M1</accession>
<dbReference type="Proteomes" id="UP000634134">
    <property type="component" value="Unassembled WGS sequence"/>
</dbReference>
<dbReference type="PROSITE" id="PS51257">
    <property type="entry name" value="PROKAR_LIPOPROTEIN"/>
    <property type="match status" value="1"/>
</dbReference>
<evidence type="ECO:0000313" key="2">
    <source>
        <dbReference type="Proteomes" id="UP000634134"/>
    </source>
</evidence>
<evidence type="ECO:0000313" key="1">
    <source>
        <dbReference type="EMBL" id="MBE9461281.1"/>
    </source>
</evidence>
<gene>
    <name evidence="1" type="ORF">IEE83_05230</name>
</gene>